<dbReference type="RefSeq" id="WP_379748779.1">
    <property type="nucleotide sequence ID" value="NZ_JBHTCP010000014.1"/>
</dbReference>
<dbReference type="EMBL" id="JBHTCP010000014">
    <property type="protein sequence ID" value="MFC7371823.1"/>
    <property type="molecule type" value="Genomic_DNA"/>
</dbReference>
<sequence length="240" mass="27738">MAKVSIIIPFYNCPYIGQAISSALNQTYKDIEVIVVNDGSTMHVDKVMPYISRIKYIAKGNGGTASALNTGIRNAAGQYFAWLSSDDVYHPRKIEKQVQQMISSGAMVSYTNYYLINERGQVISQPAGVYYSSFVQFAKRMRRGCIINGCTVMLNMNVFKEFGLFDESLPYTHDYDYWLRIMKKHQFHYLVEPLLNYRVHSEMGTKKHGDKIKQEIRTTIRRHRGELNNLINLELRRRNA</sequence>
<dbReference type="Proteomes" id="UP001596549">
    <property type="component" value="Unassembled WGS sequence"/>
</dbReference>
<reference evidence="4" key="1">
    <citation type="journal article" date="2019" name="Int. J. Syst. Evol. Microbiol.">
        <title>The Global Catalogue of Microorganisms (GCM) 10K type strain sequencing project: providing services to taxonomists for standard genome sequencing and annotation.</title>
        <authorList>
            <consortium name="The Broad Institute Genomics Platform"/>
            <consortium name="The Broad Institute Genome Sequencing Center for Infectious Disease"/>
            <person name="Wu L."/>
            <person name="Ma J."/>
        </authorList>
    </citation>
    <scope>NUCLEOTIDE SEQUENCE [LARGE SCALE GENOMIC DNA]</scope>
    <source>
        <strain evidence="4">NBRC 106396</strain>
    </source>
</reference>
<dbReference type="Pfam" id="PF00535">
    <property type="entry name" value="Glycos_transf_2"/>
    <property type="match status" value="1"/>
</dbReference>
<gene>
    <name evidence="3" type="ORF">ACFQPF_09045</name>
</gene>
<evidence type="ECO:0000256" key="1">
    <source>
        <dbReference type="ARBA" id="ARBA00006739"/>
    </source>
</evidence>
<protein>
    <submittedName>
        <fullName evidence="3">Glycosyltransferase family 2 protein</fullName>
    </submittedName>
</protein>
<accession>A0ABW2NRL9</accession>
<keyword evidence="4" id="KW-1185">Reference proteome</keyword>
<dbReference type="CDD" id="cd00761">
    <property type="entry name" value="Glyco_tranf_GTA_type"/>
    <property type="match status" value="1"/>
</dbReference>
<dbReference type="PANTHER" id="PTHR22916">
    <property type="entry name" value="GLYCOSYLTRANSFERASE"/>
    <property type="match status" value="1"/>
</dbReference>
<name>A0ABW2NRL9_9BACL</name>
<feature type="domain" description="Glycosyltransferase 2-like" evidence="2">
    <location>
        <begin position="5"/>
        <end position="143"/>
    </location>
</feature>
<evidence type="ECO:0000313" key="3">
    <source>
        <dbReference type="EMBL" id="MFC7371823.1"/>
    </source>
</evidence>
<comment type="similarity">
    <text evidence="1">Belongs to the glycosyltransferase 2 family.</text>
</comment>
<dbReference type="InterPro" id="IPR001173">
    <property type="entry name" value="Glyco_trans_2-like"/>
</dbReference>
<evidence type="ECO:0000313" key="4">
    <source>
        <dbReference type="Proteomes" id="UP001596549"/>
    </source>
</evidence>
<proteinExistence type="inferred from homology"/>
<dbReference type="InterPro" id="IPR029044">
    <property type="entry name" value="Nucleotide-diphossugar_trans"/>
</dbReference>
<dbReference type="PANTHER" id="PTHR22916:SF3">
    <property type="entry name" value="UDP-GLCNAC:BETAGAL BETA-1,3-N-ACETYLGLUCOSAMINYLTRANSFERASE-LIKE PROTEIN 1"/>
    <property type="match status" value="1"/>
</dbReference>
<comment type="caution">
    <text evidence="3">The sequence shown here is derived from an EMBL/GenBank/DDBJ whole genome shotgun (WGS) entry which is preliminary data.</text>
</comment>
<organism evidence="3 4">
    <name type="scientific">Fictibacillus iocasae</name>
    <dbReference type="NCBI Taxonomy" id="2715437"/>
    <lineage>
        <taxon>Bacteria</taxon>
        <taxon>Bacillati</taxon>
        <taxon>Bacillota</taxon>
        <taxon>Bacilli</taxon>
        <taxon>Bacillales</taxon>
        <taxon>Fictibacillaceae</taxon>
        <taxon>Fictibacillus</taxon>
    </lineage>
</organism>
<evidence type="ECO:0000259" key="2">
    <source>
        <dbReference type="Pfam" id="PF00535"/>
    </source>
</evidence>
<dbReference type="Gene3D" id="3.90.550.10">
    <property type="entry name" value="Spore Coat Polysaccharide Biosynthesis Protein SpsA, Chain A"/>
    <property type="match status" value="1"/>
</dbReference>
<dbReference type="SUPFAM" id="SSF53448">
    <property type="entry name" value="Nucleotide-diphospho-sugar transferases"/>
    <property type="match status" value="1"/>
</dbReference>